<dbReference type="PROSITE" id="PS50041">
    <property type="entry name" value="C_TYPE_LECTIN_2"/>
    <property type="match status" value="2"/>
</dbReference>
<evidence type="ECO:0000313" key="4">
    <source>
        <dbReference type="Proteomes" id="UP000006672"/>
    </source>
</evidence>
<dbReference type="Gene3D" id="3.10.100.10">
    <property type="entry name" value="Mannose-Binding Protein A, subunit A"/>
    <property type="match status" value="2"/>
</dbReference>
<accession>A0A4E9F2E5</accession>
<dbReference type="InterPro" id="IPR016187">
    <property type="entry name" value="CTDL_fold"/>
</dbReference>
<reference evidence="4" key="1">
    <citation type="journal article" date="2007" name="Science">
        <title>Draft genome of the filarial nematode parasite Brugia malayi.</title>
        <authorList>
            <person name="Ghedin E."/>
            <person name="Wang S."/>
            <person name="Spiro D."/>
            <person name="Caler E."/>
            <person name="Zhao Q."/>
            <person name="Crabtree J."/>
            <person name="Allen J.E."/>
            <person name="Delcher A.L."/>
            <person name="Guiliano D.B."/>
            <person name="Miranda-Saavedra D."/>
            <person name="Angiuoli S.V."/>
            <person name="Creasy T."/>
            <person name="Amedeo P."/>
            <person name="Haas B."/>
            <person name="El-Sayed N.M."/>
            <person name="Wortman J.R."/>
            <person name="Feldblyum T."/>
            <person name="Tallon L."/>
            <person name="Schatz M."/>
            <person name="Shumway M."/>
            <person name="Koo H."/>
            <person name="Salzberg S.L."/>
            <person name="Schobel S."/>
            <person name="Pertea M."/>
            <person name="Pop M."/>
            <person name="White O."/>
            <person name="Barton G.J."/>
            <person name="Carlow C.K."/>
            <person name="Crawford M.J."/>
            <person name="Daub J."/>
            <person name="Dimmic M.W."/>
            <person name="Estes C.F."/>
            <person name="Foster J.M."/>
            <person name="Ganatra M."/>
            <person name="Gregory W.F."/>
            <person name="Johnson N.M."/>
            <person name="Jin J."/>
            <person name="Komuniecki R."/>
            <person name="Korf I."/>
            <person name="Kumar S."/>
            <person name="Laney S."/>
            <person name="Li B.W."/>
            <person name="Li W."/>
            <person name="Lindblom T.H."/>
            <person name="Lustigman S."/>
            <person name="Ma D."/>
            <person name="Maina C.V."/>
            <person name="Martin D.M."/>
            <person name="McCarter J.P."/>
            <person name="McReynolds L."/>
            <person name="Mitreva M."/>
            <person name="Nutman T.B."/>
            <person name="Parkinson J."/>
            <person name="Peregrin-Alvarez J.M."/>
            <person name="Poole C."/>
            <person name="Ren Q."/>
            <person name="Saunders L."/>
            <person name="Sluder A.E."/>
            <person name="Smith K."/>
            <person name="Stanke M."/>
            <person name="Unnasch T.R."/>
            <person name="Ware J."/>
            <person name="Wei A.D."/>
            <person name="Weil G."/>
            <person name="Williams D.J."/>
            <person name="Zhang Y."/>
            <person name="Williams S.A."/>
            <person name="Fraser-Liggett C."/>
            <person name="Slatko B."/>
            <person name="Blaxter M.L."/>
            <person name="Scott A.L."/>
        </authorList>
    </citation>
    <scope>NUCLEOTIDE SEQUENCE</scope>
    <source>
        <strain evidence="4">FR3</strain>
    </source>
</reference>
<dbReference type="KEGG" id="bmy:BM_BM18080"/>
<dbReference type="InterPro" id="IPR016186">
    <property type="entry name" value="C-type_lectin-like/link_sf"/>
</dbReference>
<dbReference type="CTD" id="66059168"/>
<name>A0A4E9F2E5_BRUMA</name>
<proteinExistence type="predicted"/>
<dbReference type="EMBL" id="CAAKNF010000196">
    <property type="protein sequence ID" value="VIO89902.1"/>
    <property type="molecule type" value="Genomic_DNA"/>
</dbReference>
<feature type="signal peptide" evidence="1">
    <location>
        <begin position="1"/>
        <end position="33"/>
    </location>
</feature>
<dbReference type="InterPro" id="IPR001304">
    <property type="entry name" value="C-type_lectin-like"/>
</dbReference>
<dbReference type="Proteomes" id="UP000006672">
    <property type="component" value="Unassembled WGS sequence"/>
</dbReference>
<evidence type="ECO:0000259" key="2">
    <source>
        <dbReference type="PROSITE" id="PS50041"/>
    </source>
</evidence>
<sequence>MKNSKMLYGKFFVKFYELYCLFTLLLLDENVESAYIGLQSVPYDVTQRYFCTGETIDYTNWLSGKPDNKNLKDNGCVILNAKNGKWIDYSCDANDELGPWATICQIKDTREEYDELKCPKGFEYCSNTKNCYKVIIPLLIFIGNNKGKGMNQTEAQNECKTYNAHLVSIDSEEENQFVSDLSMKHPLSAMRIFIGLELHQTDDISEQHWLDGTTIDYTKWDYMKPDKERVRPEHECVIMIPERHGVWSNWSCADSCCAKHAIYGAVCEIDHDDKII</sequence>
<dbReference type="RefSeq" id="XP_042931882.1">
    <property type="nucleotide sequence ID" value="XM_043075948.1"/>
</dbReference>
<protein>
    <submittedName>
        <fullName evidence="5">C-type lectin domain-containing protein</fullName>
    </submittedName>
</protein>
<dbReference type="SMART" id="SM00034">
    <property type="entry name" value="CLECT"/>
    <property type="match status" value="1"/>
</dbReference>
<dbReference type="SUPFAM" id="SSF56436">
    <property type="entry name" value="C-type lectin-like"/>
    <property type="match status" value="2"/>
</dbReference>
<evidence type="ECO:0000313" key="5">
    <source>
        <dbReference type="WBParaSite" id="Bm18080.1"/>
    </source>
</evidence>
<organism evidence="3">
    <name type="scientific">Brugia malayi</name>
    <name type="common">Filarial nematode worm</name>
    <dbReference type="NCBI Taxonomy" id="6279"/>
    <lineage>
        <taxon>Eukaryota</taxon>
        <taxon>Metazoa</taxon>
        <taxon>Ecdysozoa</taxon>
        <taxon>Nematoda</taxon>
        <taxon>Chromadorea</taxon>
        <taxon>Rhabditida</taxon>
        <taxon>Spirurina</taxon>
        <taxon>Spiruromorpha</taxon>
        <taxon>Filarioidea</taxon>
        <taxon>Onchocercidae</taxon>
        <taxon>Brugia</taxon>
    </lineage>
</organism>
<feature type="chain" id="PRO_5023843411" evidence="1">
    <location>
        <begin position="34"/>
        <end position="276"/>
    </location>
</feature>
<dbReference type="GeneID" id="66059168"/>
<dbReference type="AlphaFoldDB" id="A0A4E9F2E5"/>
<dbReference type="STRING" id="6279.A0A5S6PFA7"/>
<evidence type="ECO:0000256" key="1">
    <source>
        <dbReference type="SAM" id="SignalP"/>
    </source>
</evidence>
<reference evidence="5" key="3">
    <citation type="submission" date="2019-12" db="UniProtKB">
        <authorList>
            <consortium name="WormBaseParasite"/>
        </authorList>
    </citation>
    <scope>IDENTIFICATION</scope>
</reference>
<accession>A0A5S6PFA7</accession>
<evidence type="ECO:0000313" key="3">
    <source>
        <dbReference type="EMBL" id="VIO89902.1"/>
    </source>
</evidence>
<gene>
    <name evidence="3 5" type="primary">Bma-clec-89</name>
    <name evidence="3" type="ORF">BM_BM18080</name>
</gene>
<reference evidence="3" key="2">
    <citation type="submission" date="2019-04" db="EMBL/GenBank/DDBJ databases">
        <authorList>
            <person name="Howe K."/>
            <person name="Paulini M."/>
            <person name="Williams G."/>
        </authorList>
    </citation>
    <scope>NUCLEOTIDE SEQUENCE [LARGE SCALE GENOMIC DNA]</scope>
    <source>
        <strain evidence="3">FR3</strain>
    </source>
</reference>
<dbReference type="PANTHER" id="PTHR22803">
    <property type="entry name" value="MANNOSE, PHOSPHOLIPASE, LECTIN RECEPTOR RELATED"/>
    <property type="match status" value="1"/>
</dbReference>
<dbReference type="InterPro" id="IPR050111">
    <property type="entry name" value="C-type_lectin/snaclec_domain"/>
</dbReference>
<dbReference type="Pfam" id="PF00059">
    <property type="entry name" value="Lectin_C"/>
    <property type="match status" value="1"/>
</dbReference>
<keyword evidence="1" id="KW-0732">Signal</keyword>
<feature type="domain" description="C-type lectin" evidence="2">
    <location>
        <begin position="154"/>
        <end position="252"/>
    </location>
</feature>
<dbReference type="WBParaSite" id="Bm18080.1">
    <property type="protein sequence ID" value="Bm18080.1"/>
    <property type="gene ID" value="WBGene00269220"/>
</dbReference>
<feature type="domain" description="C-type lectin" evidence="2">
    <location>
        <begin position="22"/>
        <end position="92"/>
    </location>
</feature>
<dbReference type="OrthoDB" id="5863197at2759"/>
<dbReference type="CDD" id="cd00037">
    <property type="entry name" value="CLECT"/>
    <property type="match status" value="1"/>
</dbReference>
<keyword evidence="4" id="KW-1185">Reference proteome</keyword>